<name>A0A437LHV6_9BURK</name>
<feature type="domain" description="Ice-binding protein C-terminal" evidence="1">
    <location>
        <begin position="287"/>
        <end position="308"/>
    </location>
</feature>
<proteinExistence type="predicted"/>
<dbReference type="AlphaFoldDB" id="A0A437LHV6"/>
<accession>A0A437LHV6</accession>
<dbReference type="Proteomes" id="UP000288587">
    <property type="component" value="Unassembled WGS sequence"/>
</dbReference>
<sequence length="313" mass="31545">MAAACCRCCGLEKVCHREGVGGFDSPTAQRAAGRVFSWVAHGLLNAVPFNQGNCMFLNRFRQAATAAAAALALAGAAHAGPSLYFSGSGGQVGVVDATTGTWSLLGNAGFALTDIAFSPTGELYGISFNQLYRVNTTNGSTTLVGNLGTTLNSLVFGADGTLYAANSSLFTINTGTGAASFVGNLGGFISAGDLAFSGGQLYMSSTNNQLVRVNTSTGAGTAVGNIGFGAVYGLASPDNATLYGMSGTQVITVNTSTGVGSLSASFQGNPGFDVWGTAFFTEAGAEVPEPAGLALAGLGLVAAGWLRRRRPAR</sequence>
<dbReference type="EMBL" id="SACM01000003">
    <property type="protein sequence ID" value="RVT84990.1"/>
    <property type="molecule type" value="Genomic_DNA"/>
</dbReference>
<reference evidence="2 3" key="1">
    <citation type="submission" date="2019-01" db="EMBL/GenBank/DDBJ databases">
        <authorList>
            <person name="Chen W.-M."/>
        </authorList>
    </citation>
    <scope>NUCLEOTIDE SEQUENCE [LARGE SCALE GENOMIC DNA]</scope>
    <source>
        <strain evidence="2 3">CCP-18</strain>
    </source>
</reference>
<organism evidence="2 3">
    <name type="scientific">Inhella crocodyli</name>
    <dbReference type="NCBI Taxonomy" id="2499851"/>
    <lineage>
        <taxon>Bacteria</taxon>
        <taxon>Pseudomonadati</taxon>
        <taxon>Pseudomonadota</taxon>
        <taxon>Betaproteobacteria</taxon>
        <taxon>Burkholderiales</taxon>
        <taxon>Sphaerotilaceae</taxon>
        <taxon>Inhella</taxon>
    </lineage>
</organism>
<comment type="caution">
    <text evidence="2">The sequence shown here is derived from an EMBL/GenBank/DDBJ whole genome shotgun (WGS) entry which is preliminary data.</text>
</comment>
<dbReference type="InterPro" id="IPR013424">
    <property type="entry name" value="Ice-binding_C"/>
</dbReference>
<dbReference type="Gene3D" id="2.115.10.10">
    <property type="entry name" value="Tachylectin 2"/>
    <property type="match status" value="1"/>
</dbReference>
<dbReference type="Pfam" id="PF07589">
    <property type="entry name" value="PEP-CTERM"/>
    <property type="match status" value="1"/>
</dbReference>
<evidence type="ECO:0000259" key="1">
    <source>
        <dbReference type="Pfam" id="PF07589"/>
    </source>
</evidence>
<keyword evidence="3" id="KW-1185">Reference proteome</keyword>
<evidence type="ECO:0000313" key="2">
    <source>
        <dbReference type="EMBL" id="RVT84990.1"/>
    </source>
</evidence>
<dbReference type="SUPFAM" id="SSF101898">
    <property type="entry name" value="NHL repeat"/>
    <property type="match status" value="1"/>
</dbReference>
<dbReference type="OrthoDB" id="9775406at2"/>
<dbReference type="NCBIfam" id="TIGR02595">
    <property type="entry name" value="PEP_CTERM"/>
    <property type="match status" value="1"/>
</dbReference>
<protein>
    <submittedName>
        <fullName evidence="2">PEP-CTERM sorting domain-containing protein</fullName>
    </submittedName>
</protein>
<evidence type="ECO:0000313" key="3">
    <source>
        <dbReference type="Proteomes" id="UP000288587"/>
    </source>
</evidence>
<gene>
    <name evidence="2" type="ORF">EOD73_12795</name>
</gene>